<protein>
    <recommendedName>
        <fullName evidence="3">DZANK-type domain-containing protein</fullName>
    </recommendedName>
</protein>
<evidence type="ECO:0000313" key="1">
    <source>
        <dbReference type="EMBL" id="CAG5091779.1"/>
    </source>
</evidence>
<keyword evidence="2" id="KW-1185">Reference proteome</keyword>
<dbReference type="RefSeq" id="WP_213485795.1">
    <property type="nucleotide sequence ID" value="NZ_CAJRAY010000083.1"/>
</dbReference>
<evidence type="ECO:0000313" key="2">
    <source>
        <dbReference type="Proteomes" id="UP000681526"/>
    </source>
</evidence>
<dbReference type="EMBL" id="CAJRAY010000083">
    <property type="protein sequence ID" value="CAG5091779.1"/>
    <property type="molecule type" value="Genomic_DNA"/>
</dbReference>
<gene>
    <name evidence="1" type="primary">txxe 3360</name>
    <name evidence="1" type="ORF">TXXE_16360</name>
</gene>
<sequence>MPPICPVCNGLVPLVFDCPRCGRSAEDAGRVSDALGPYAPYEPGHEESRMRGSIEDMICIHAVHCASCGTDGEVTIVLRP</sequence>
<accession>A0ABN7SA03</accession>
<organism evidence="1 2">
    <name type="scientific">Thermobacillus xylanilyticus</name>
    <dbReference type="NCBI Taxonomy" id="76633"/>
    <lineage>
        <taxon>Bacteria</taxon>
        <taxon>Bacillati</taxon>
        <taxon>Bacillota</taxon>
        <taxon>Bacilli</taxon>
        <taxon>Bacillales</taxon>
        <taxon>Paenibacillaceae</taxon>
        <taxon>Thermobacillus</taxon>
    </lineage>
</organism>
<dbReference type="Proteomes" id="UP000681526">
    <property type="component" value="Unassembled WGS sequence"/>
</dbReference>
<reference evidence="1 2" key="1">
    <citation type="submission" date="2021-04" db="EMBL/GenBank/DDBJ databases">
        <authorList>
            <person name="Rakotoarivonina H."/>
        </authorList>
    </citation>
    <scope>NUCLEOTIDE SEQUENCE [LARGE SCALE GENOMIC DNA]</scope>
    <source>
        <strain evidence="1 2">XE</strain>
    </source>
</reference>
<evidence type="ECO:0008006" key="3">
    <source>
        <dbReference type="Google" id="ProtNLM"/>
    </source>
</evidence>
<proteinExistence type="predicted"/>
<name>A0ABN7SA03_THEXY</name>
<comment type="caution">
    <text evidence="1">The sequence shown here is derived from an EMBL/GenBank/DDBJ whole genome shotgun (WGS) entry which is preliminary data.</text>
</comment>